<dbReference type="GO" id="GO:0005686">
    <property type="term" value="C:U2 snRNP"/>
    <property type="evidence" value="ECO:0007669"/>
    <property type="project" value="TreeGrafter"/>
</dbReference>
<dbReference type="SUPFAM" id="SSF54928">
    <property type="entry name" value="RNA-binding domain, RBD"/>
    <property type="match status" value="1"/>
</dbReference>
<evidence type="ECO:0000259" key="4">
    <source>
        <dbReference type="PROSITE" id="PS50102"/>
    </source>
</evidence>
<dbReference type="InParanoid" id="A0A067RKP4"/>
<feature type="compositionally biased region" description="Basic and acidic residues" evidence="3">
    <location>
        <begin position="275"/>
        <end position="408"/>
    </location>
</feature>
<dbReference type="OrthoDB" id="2573941at2759"/>
<dbReference type="EMBL" id="KK852415">
    <property type="protein sequence ID" value="KDR24402.1"/>
    <property type="molecule type" value="Genomic_DNA"/>
</dbReference>
<dbReference type="InterPro" id="IPR012677">
    <property type="entry name" value="Nucleotide-bd_a/b_plait_sf"/>
</dbReference>
<evidence type="ECO:0000256" key="3">
    <source>
        <dbReference type="SAM" id="MobiDB-lite"/>
    </source>
</evidence>
<evidence type="ECO:0000313" key="6">
    <source>
        <dbReference type="Proteomes" id="UP000027135"/>
    </source>
</evidence>
<evidence type="ECO:0000256" key="1">
    <source>
        <dbReference type="ARBA" id="ARBA00022884"/>
    </source>
</evidence>
<protein>
    <submittedName>
        <fullName evidence="5">RNA-binding motif protein, X-linked 2</fullName>
    </submittedName>
</protein>
<organism evidence="5 6">
    <name type="scientific">Zootermopsis nevadensis</name>
    <name type="common">Dampwood termite</name>
    <dbReference type="NCBI Taxonomy" id="136037"/>
    <lineage>
        <taxon>Eukaryota</taxon>
        <taxon>Metazoa</taxon>
        <taxon>Ecdysozoa</taxon>
        <taxon>Arthropoda</taxon>
        <taxon>Hexapoda</taxon>
        <taxon>Insecta</taxon>
        <taxon>Pterygota</taxon>
        <taxon>Neoptera</taxon>
        <taxon>Polyneoptera</taxon>
        <taxon>Dictyoptera</taxon>
        <taxon>Blattodea</taxon>
        <taxon>Blattoidea</taxon>
        <taxon>Termitoidae</taxon>
        <taxon>Termopsidae</taxon>
        <taxon>Zootermopsis</taxon>
    </lineage>
</organism>
<dbReference type="PROSITE" id="PS50102">
    <property type="entry name" value="RRM"/>
    <property type="match status" value="1"/>
</dbReference>
<feature type="domain" description="RRM" evidence="4">
    <location>
        <begin position="34"/>
        <end position="112"/>
    </location>
</feature>
<dbReference type="InterPro" id="IPR035979">
    <property type="entry name" value="RBD_domain_sf"/>
</dbReference>
<evidence type="ECO:0000313" key="5">
    <source>
        <dbReference type="EMBL" id="KDR24402.1"/>
    </source>
</evidence>
<accession>A0A067RKP4</accession>
<dbReference type="SMART" id="SM00360">
    <property type="entry name" value="RRM"/>
    <property type="match status" value="1"/>
</dbReference>
<dbReference type="FunFam" id="3.30.70.330:FF:000962">
    <property type="entry name" value="RBMX2 ortholog"/>
    <property type="match status" value="1"/>
</dbReference>
<feature type="compositionally biased region" description="Basic residues" evidence="3">
    <location>
        <begin position="204"/>
        <end position="223"/>
    </location>
</feature>
<dbReference type="InterPro" id="IPR051847">
    <property type="entry name" value="RNA_proc/Spliceosome_comp"/>
</dbReference>
<feature type="compositionally biased region" description="Basic residues" evidence="3">
    <location>
        <begin position="152"/>
        <end position="171"/>
    </location>
</feature>
<dbReference type="STRING" id="136037.A0A067RKP4"/>
<name>A0A067RKP4_ZOONE</name>
<dbReference type="InterPro" id="IPR000504">
    <property type="entry name" value="RRM_dom"/>
</dbReference>
<dbReference type="CDD" id="cd12411">
    <property type="entry name" value="RRM_ist3_like"/>
    <property type="match status" value="1"/>
</dbReference>
<sequence length="408" mass="47597">MNPMTNVKNIKKLSELELKRNLKTSWHDQYKDSAWIFVGGLPYDLTEGDIICVFSQYGEVVNLNLVRDKATGKSKGFCFLCYEDQHSTVLAVDNLNGIKLLGRTIRVDHVADYKPPKDSDKLDEETRKLYSEGCAPSRSILPVMREEENKGKPKTKSKKEKKKKKKKKRKQVSSSEESSSDNSNSDSGSESDKESDDSIVSPCNKKHKHSSRKGAKKRKKKSKVVTSDGDSSTENETIRESREKRRKLVEKIKTLEAVLNYTRKASKKASATEEPLSKPRSDESLEKAHVEHYSRRSEKNSTTERGDKQKNTYHENGTLDRKQNHGDSTFRRQEQVGGEIVERDDRQWKRSDDTGPSRDRERFRAQERIHDKDRDWEHDRFRSRDKERFTRERGRDRRWDRGQERCRR</sequence>
<dbReference type="GO" id="GO:0071013">
    <property type="term" value="C:catalytic step 2 spliceosome"/>
    <property type="evidence" value="ECO:0007669"/>
    <property type="project" value="TreeGrafter"/>
</dbReference>
<keyword evidence="1 2" id="KW-0694">RNA-binding</keyword>
<dbReference type="GO" id="GO:0000398">
    <property type="term" value="P:mRNA splicing, via spliceosome"/>
    <property type="evidence" value="ECO:0007669"/>
    <property type="project" value="InterPro"/>
</dbReference>
<feature type="compositionally biased region" description="Polar residues" evidence="3">
    <location>
        <begin position="224"/>
        <end position="235"/>
    </location>
</feature>
<dbReference type="PANTHER" id="PTHR45880">
    <property type="entry name" value="RNA-BINDING MOTIF PROTEIN, X-LINKED 2"/>
    <property type="match status" value="1"/>
</dbReference>
<feature type="compositionally biased region" description="Low complexity" evidence="3">
    <location>
        <begin position="172"/>
        <end position="188"/>
    </location>
</feature>
<dbReference type="PANTHER" id="PTHR45880:SF1">
    <property type="entry name" value="RNA-BINDING MOTIF PROTEIN, X-LINKED 2"/>
    <property type="match status" value="1"/>
</dbReference>
<feature type="region of interest" description="Disordered" evidence="3">
    <location>
        <begin position="260"/>
        <end position="408"/>
    </location>
</feature>
<dbReference type="InterPro" id="IPR045844">
    <property type="entry name" value="RRM_Ist3-like"/>
</dbReference>
<dbReference type="AlphaFoldDB" id="A0A067RKP4"/>
<dbReference type="GO" id="GO:0003723">
    <property type="term" value="F:RNA binding"/>
    <property type="evidence" value="ECO:0007669"/>
    <property type="project" value="UniProtKB-UniRule"/>
</dbReference>
<proteinExistence type="predicted"/>
<dbReference type="GO" id="GO:0071011">
    <property type="term" value="C:precatalytic spliceosome"/>
    <property type="evidence" value="ECO:0007669"/>
    <property type="project" value="TreeGrafter"/>
</dbReference>
<keyword evidence="6" id="KW-1185">Reference proteome</keyword>
<feature type="region of interest" description="Disordered" evidence="3">
    <location>
        <begin position="138"/>
        <end position="246"/>
    </location>
</feature>
<dbReference type="eggNOG" id="KOG0126">
    <property type="taxonomic scope" value="Eukaryota"/>
</dbReference>
<reference evidence="5 6" key="1">
    <citation type="journal article" date="2014" name="Nat. Commun.">
        <title>Molecular traces of alternative social organization in a termite genome.</title>
        <authorList>
            <person name="Terrapon N."/>
            <person name="Li C."/>
            <person name="Robertson H.M."/>
            <person name="Ji L."/>
            <person name="Meng X."/>
            <person name="Booth W."/>
            <person name="Chen Z."/>
            <person name="Childers C.P."/>
            <person name="Glastad K.M."/>
            <person name="Gokhale K."/>
            <person name="Gowin J."/>
            <person name="Gronenberg W."/>
            <person name="Hermansen R.A."/>
            <person name="Hu H."/>
            <person name="Hunt B.G."/>
            <person name="Huylmans A.K."/>
            <person name="Khalil S.M."/>
            <person name="Mitchell R.D."/>
            <person name="Munoz-Torres M.C."/>
            <person name="Mustard J.A."/>
            <person name="Pan H."/>
            <person name="Reese J.T."/>
            <person name="Scharf M.E."/>
            <person name="Sun F."/>
            <person name="Vogel H."/>
            <person name="Xiao J."/>
            <person name="Yang W."/>
            <person name="Yang Z."/>
            <person name="Yang Z."/>
            <person name="Zhou J."/>
            <person name="Zhu J."/>
            <person name="Brent C.S."/>
            <person name="Elsik C.G."/>
            <person name="Goodisman M.A."/>
            <person name="Liberles D.A."/>
            <person name="Roe R.M."/>
            <person name="Vargo E.L."/>
            <person name="Vilcinskas A."/>
            <person name="Wang J."/>
            <person name="Bornberg-Bauer E."/>
            <person name="Korb J."/>
            <person name="Zhang G."/>
            <person name="Liebig J."/>
        </authorList>
    </citation>
    <scope>NUCLEOTIDE SEQUENCE [LARGE SCALE GENOMIC DNA]</scope>
    <source>
        <tissue evidence="5">Whole organism</tissue>
    </source>
</reference>
<evidence type="ECO:0000256" key="2">
    <source>
        <dbReference type="PROSITE-ProRule" id="PRU00176"/>
    </source>
</evidence>
<feature type="compositionally biased region" description="Basic and acidic residues" evidence="3">
    <location>
        <begin position="236"/>
        <end position="246"/>
    </location>
</feature>
<dbReference type="OMA" id="NTYHENG"/>
<gene>
    <name evidence="5" type="ORF">L798_04355</name>
</gene>
<dbReference type="Pfam" id="PF00076">
    <property type="entry name" value="RRM_1"/>
    <property type="match status" value="1"/>
</dbReference>
<dbReference type="Proteomes" id="UP000027135">
    <property type="component" value="Unassembled WGS sequence"/>
</dbReference>
<dbReference type="Gene3D" id="3.30.70.330">
    <property type="match status" value="1"/>
</dbReference>